<dbReference type="Pfam" id="PF11716">
    <property type="entry name" value="MDMPI_N"/>
    <property type="match status" value="1"/>
</dbReference>
<proteinExistence type="predicted"/>
<dbReference type="InterPro" id="IPR024344">
    <property type="entry name" value="MDMPI_metal-binding"/>
</dbReference>
<dbReference type="GO" id="GO:0005886">
    <property type="term" value="C:plasma membrane"/>
    <property type="evidence" value="ECO:0007669"/>
    <property type="project" value="TreeGrafter"/>
</dbReference>
<reference evidence="3 4" key="1">
    <citation type="submission" date="2019-06" db="EMBL/GenBank/DDBJ databases">
        <title>Sequencing the genomes of 1000 actinobacteria strains.</title>
        <authorList>
            <person name="Klenk H.-P."/>
        </authorList>
    </citation>
    <scope>NUCLEOTIDE SEQUENCE [LARGE SCALE GENOMIC DNA]</scope>
    <source>
        <strain evidence="3 4">DSM 46699</strain>
    </source>
</reference>
<dbReference type="Proteomes" id="UP000316184">
    <property type="component" value="Unassembled WGS sequence"/>
</dbReference>
<dbReference type="PANTHER" id="PTHR40758">
    <property type="entry name" value="CONSERVED PROTEIN"/>
    <property type="match status" value="1"/>
</dbReference>
<dbReference type="GO" id="GO:0016853">
    <property type="term" value="F:isomerase activity"/>
    <property type="evidence" value="ECO:0007669"/>
    <property type="project" value="UniProtKB-KW"/>
</dbReference>
<dbReference type="InterPro" id="IPR010872">
    <property type="entry name" value="MDMPI_C-term_domain"/>
</dbReference>
<gene>
    <name evidence="3" type="ORF">FHU35_14410</name>
</gene>
<evidence type="ECO:0000313" key="3">
    <source>
        <dbReference type="EMBL" id="TWF94128.1"/>
    </source>
</evidence>
<keyword evidence="4" id="KW-1185">Reference proteome</keyword>
<keyword evidence="3" id="KW-0413">Isomerase</keyword>
<evidence type="ECO:0000259" key="1">
    <source>
        <dbReference type="Pfam" id="PF07398"/>
    </source>
</evidence>
<evidence type="ECO:0000259" key="2">
    <source>
        <dbReference type="Pfam" id="PF11716"/>
    </source>
</evidence>
<accession>A0A561U435</accession>
<dbReference type="AlphaFoldDB" id="A0A561U435"/>
<dbReference type="GO" id="GO:0046872">
    <property type="term" value="F:metal ion binding"/>
    <property type="evidence" value="ECO:0007669"/>
    <property type="project" value="InterPro"/>
</dbReference>
<evidence type="ECO:0000313" key="4">
    <source>
        <dbReference type="Proteomes" id="UP000316184"/>
    </source>
</evidence>
<protein>
    <submittedName>
        <fullName evidence="3">Mycothiol maleylpyruvate isomerase-like protein</fullName>
    </submittedName>
</protein>
<dbReference type="EMBL" id="VIWX01000004">
    <property type="protein sequence ID" value="TWF94128.1"/>
    <property type="molecule type" value="Genomic_DNA"/>
</dbReference>
<feature type="domain" description="MDMPI C-terminal" evidence="1">
    <location>
        <begin position="149"/>
        <end position="245"/>
    </location>
</feature>
<dbReference type="RefSeq" id="WP_246110452.1">
    <property type="nucleotide sequence ID" value="NZ_VIWX01000004.1"/>
</dbReference>
<dbReference type="Pfam" id="PF07398">
    <property type="entry name" value="MDMPI_C"/>
    <property type="match status" value="1"/>
</dbReference>
<organism evidence="3 4">
    <name type="scientific">Saccharopolyspora dendranthemae</name>
    <dbReference type="NCBI Taxonomy" id="1181886"/>
    <lineage>
        <taxon>Bacteria</taxon>
        <taxon>Bacillati</taxon>
        <taxon>Actinomycetota</taxon>
        <taxon>Actinomycetes</taxon>
        <taxon>Pseudonocardiales</taxon>
        <taxon>Pseudonocardiaceae</taxon>
        <taxon>Saccharopolyspora</taxon>
    </lineage>
</organism>
<sequence>MNGTDVGIEYGRMLDQLGIEAQLMTAATHDVHVDAPVYSASGRTVGQTLRHLGDLCEDVLSWLGSPEAQRRWDLPAEADLRELTNRFAVRMADLLAEFVSRPPDDPAPTWWPEQHTVAFWARRMLHAATVHRADVQTAAGIEHTPIDPEVAADGIDEVLRVWFGYRLHSLQITATRPCSVGVHVPGRNWLVTADPSGAAVTSSQDVATTTPDAVVGGEPGSVYLWMWGRLPSRAVETSGDPDAIAQLWGLLQLATR</sequence>
<comment type="caution">
    <text evidence="3">The sequence shown here is derived from an EMBL/GenBank/DDBJ whole genome shotgun (WGS) entry which is preliminary data.</text>
</comment>
<dbReference type="PANTHER" id="PTHR40758:SF1">
    <property type="entry name" value="CONSERVED PROTEIN"/>
    <property type="match status" value="1"/>
</dbReference>
<feature type="domain" description="Mycothiol-dependent maleylpyruvate isomerase metal-binding" evidence="2">
    <location>
        <begin position="25"/>
        <end position="136"/>
    </location>
</feature>
<keyword evidence="3" id="KW-0670">Pyruvate</keyword>
<name>A0A561U435_9PSEU</name>